<dbReference type="SMART" id="SM00476">
    <property type="entry name" value="DNaseIc"/>
    <property type="match status" value="1"/>
</dbReference>
<accession>A0A3Q3J8L5</accession>
<evidence type="ECO:0000256" key="5">
    <source>
        <dbReference type="PIRNR" id="PIRNR000988"/>
    </source>
</evidence>
<feature type="domain" description="Endonuclease/exonuclease/phosphatase" evidence="7">
    <location>
        <begin position="6"/>
        <end position="251"/>
    </location>
</feature>
<dbReference type="CDD" id="cd10282">
    <property type="entry name" value="DNase1"/>
    <property type="match status" value="1"/>
</dbReference>
<keyword evidence="9" id="KW-1185">Reference proteome</keyword>
<dbReference type="Ensembl" id="ENSMALT00000015307.1">
    <property type="protein sequence ID" value="ENSMALP00000014999.1"/>
    <property type="gene ID" value="ENSMALG00000010479.1"/>
</dbReference>
<keyword evidence="2 5" id="KW-0540">Nuclease</keyword>
<evidence type="ECO:0000313" key="8">
    <source>
        <dbReference type="Ensembl" id="ENSMALP00000014999.1"/>
    </source>
</evidence>
<evidence type="ECO:0000256" key="4">
    <source>
        <dbReference type="ARBA" id="ARBA00022801"/>
    </source>
</evidence>
<proteinExistence type="inferred from homology"/>
<dbReference type="InterPro" id="IPR005135">
    <property type="entry name" value="Endo/exonuclease/phosphatase"/>
</dbReference>
<sequence length="282" mass="32739">MKIAAFNAKKLGMKKVNDEFVMRYLVKILSRYSVVVVLEVVDKDDDAMNILLDELNSNGSHDYNKICSPELGRGTYKEKFVCFYRENEVTLVDQYQYEDDQAGDEDAFAREPFILHFNCSTAVVKDMVLIPVHTKPQDAWKELDELHDVVEFIKERWGIKNIIILGDFNADGRYLSKKEKKMIRICSPCYHWLIDDDVDTTASNSNDHTYDRIVVYGKTMLNGTVPKSAKPFNFQRAFRLSKKNALRISDHYPVEVELKTQKKGSILFFTHSKRRNGNRCSR</sequence>
<dbReference type="AlphaFoldDB" id="A0A3Q3J8L5"/>
<dbReference type="Proteomes" id="UP000261600">
    <property type="component" value="Unplaced"/>
</dbReference>
<organism evidence="8 9">
    <name type="scientific">Monopterus albus</name>
    <name type="common">Swamp eel</name>
    <dbReference type="NCBI Taxonomy" id="43700"/>
    <lineage>
        <taxon>Eukaryota</taxon>
        <taxon>Metazoa</taxon>
        <taxon>Chordata</taxon>
        <taxon>Craniata</taxon>
        <taxon>Vertebrata</taxon>
        <taxon>Euteleostomi</taxon>
        <taxon>Actinopterygii</taxon>
        <taxon>Neopterygii</taxon>
        <taxon>Teleostei</taxon>
        <taxon>Neoteleostei</taxon>
        <taxon>Acanthomorphata</taxon>
        <taxon>Anabantaria</taxon>
        <taxon>Synbranchiformes</taxon>
        <taxon>Synbranchidae</taxon>
        <taxon>Monopterus</taxon>
    </lineage>
</organism>
<dbReference type="GO" id="GO:0006308">
    <property type="term" value="P:DNA catabolic process"/>
    <property type="evidence" value="ECO:0007669"/>
    <property type="project" value="InterPro"/>
</dbReference>
<dbReference type="GO" id="GO:0004530">
    <property type="term" value="F:deoxyribonuclease I activity"/>
    <property type="evidence" value="ECO:0007669"/>
    <property type="project" value="TreeGrafter"/>
</dbReference>
<protein>
    <recommendedName>
        <fullName evidence="5">Deoxyribonuclease</fullName>
    </recommendedName>
</protein>
<dbReference type="PRINTS" id="PR00130">
    <property type="entry name" value="DNASEI"/>
</dbReference>
<dbReference type="PANTHER" id="PTHR11371:SF26">
    <property type="entry name" value="DEOXYRIBONUCLEASE"/>
    <property type="match status" value="1"/>
</dbReference>
<dbReference type="Pfam" id="PF03372">
    <property type="entry name" value="Exo_endo_phos"/>
    <property type="match status" value="1"/>
</dbReference>
<comment type="similarity">
    <text evidence="1 5">Belongs to the DNase I family.</text>
</comment>
<dbReference type="InterPro" id="IPR036691">
    <property type="entry name" value="Endo/exonu/phosph_ase_sf"/>
</dbReference>
<evidence type="ECO:0000259" key="7">
    <source>
        <dbReference type="Pfam" id="PF03372"/>
    </source>
</evidence>
<dbReference type="InterPro" id="IPR016202">
    <property type="entry name" value="DNase_I"/>
</dbReference>
<keyword evidence="4 5" id="KW-0378">Hydrolase</keyword>
<evidence type="ECO:0000256" key="6">
    <source>
        <dbReference type="PIRSR" id="PIRSR000988-1"/>
    </source>
</evidence>
<feature type="active site" evidence="6">
    <location>
        <position position="133"/>
    </location>
</feature>
<evidence type="ECO:0000256" key="2">
    <source>
        <dbReference type="ARBA" id="ARBA00022722"/>
    </source>
</evidence>
<dbReference type="GO" id="GO:0005634">
    <property type="term" value="C:nucleus"/>
    <property type="evidence" value="ECO:0007669"/>
    <property type="project" value="TreeGrafter"/>
</dbReference>
<dbReference type="SUPFAM" id="SSF56219">
    <property type="entry name" value="DNase I-like"/>
    <property type="match status" value="1"/>
</dbReference>
<dbReference type="STRING" id="43700.ENSMALP00000014999"/>
<feature type="active site" evidence="6">
    <location>
        <position position="78"/>
    </location>
</feature>
<evidence type="ECO:0000256" key="1">
    <source>
        <dbReference type="ARBA" id="ARBA00007359"/>
    </source>
</evidence>
<dbReference type="PIRSF" id="PIRSF000988">
    <property type="entry name" value="DNase_I_euk"/>
    <property type="match status" value="1"/>
</dbReference>
<evidence type="ECO:0000256" key="3">
    <source>
        <dbReference type="ARBA" id="ARBA00022759"/>
    </source>
</evidence>
<evidence type="ECO:0000313" key="9">
    <source>
        <dbReference type="Proteomes" id="UP000261600"/>
    </source>
</evidence>
<dbReference type="Gene3D" id="3.60.10.10">
    <property type="entry name" value="Endonuclease/exonuclease/phosphatase"/>
    <property type="match status" value="1"/>
</dbReference>
<name>A0A3Q3J8L5_MONAL</name>
<reference evidence="8" key="1">
    <citation type="submission" date="2025-08" db="UniProtKB">
        <authorList>
            <consortium name="Ensembl"/>
        </authorList>
    </citation>
    <scope>IDENTIFICATION</scope>
</reference>
<reference evidence="8" key="2">
    <citation type="submission" date="2025-09" db="UniProtKB">
        <authorList>
            <consortium name="Ensembl"/>
        </authorList>
    </citation>
    <scope>IDENTIFICATION</scope>
</reference>
<dbReference type="GO" id="GO:0003677">
    <property type="term" value="F:DNA binding"/>
    <property type="evidence" value="ECO:0007669"/>
    <property type="project" value="TreeGrafter"/>
</dbReference>
<dbReference type="PANTHER" id="PTHR11371">
    <property type="entry name" value="DEOXYRIBONUCLEASE"/>
    <property type="match status" value="1"/>
</dbReference>
<keyword evidence="3 5" id="KW-0255">Endonuclease</keyword>